<dbReference type="OrthoDB" id="7699631at2759"/>
<evidence type="ECO:0000313" key="1">
    <source>
        <dbReference type="EMBL" id="KAG8227698.1"/>
    </source>
</evidence>
<gene>
    <name evidence="1" type="ORF">J437_LFUL005399</name>
</gene>
<reference evidence="1" key="1">
    <citation type="submission" date="2013-04" db="EMBL/GenBank/DDBJ databases">
        <authorList>
            <person name="Qu J."/>
            <person name="Murali S.C."/>
            <person name="Bandaranaike D."/>
            <person name="Bellair M."/>
            <person name="Blankenburg K."/>
            <person name="Chao H."/>
            <person name="Dinh H."/>
            <person name="Doddapaneni H."/>
            <person name="Downs B."/>
            <person name="Dugan-Rocha S."/>
            <person name="Elkadiri S."/>
            <person name="Gnanaolivu R.D."/>
            <person name="Hernandez B."/>
            <person name="Javaid M."/>
            <person name="Jayaseelan J.C."/>
            <person name="Lee S."/>
            <person name="Li M."/>
            <person name="Ming W."/>
            <person name="Munidasa M."/>
            <person name="Muniz J."/>
            <person name="Nguyen L."/>
            <person name="Ongeri F."/>
            <person name="Osuji N."/>
            <person name="Pu L.-L."/>
            <person name="Puazo M."/>
            <person name="Qu C."/>
            <person name="Quiroz J."/>
            <person name="Raj R."/>
            <person name="Weissenberger G."/>
            <person name="Xin Y."/>
            <person name="Zou X."/>
            <person name="Han Y."/>
            <person name="Richards S."/>
            <person name="Worley K."/>
            <person name="Muzny D."/>
            <person name="Gibbs R."/>
        </authorList>
    </citation>
    <scope>NUCLEOTIDE SEQUENCE</scope>
    <source>
        <strain evidence="1">Sampled in the wild</strain>
    </source>
</reference>
<comment type="caution">
    <text evidence="1">The sequence shown here is derived from an EMBL/GenBank/DDBJ whole genome shotgun (WGS) entry which is preliminary data.</text>
</comment>
<protein>
    <submittedName>
        <fullName evidence="1">Uncharacterized protein</fullName>
    </submittedName>
</protein>
<accession>A0A8K0K880</accession>
<proteinExistence type="predicted"/>
<dbReference type="Proteomes" id="UP000792457">
    <property type="component" value="Unassembled WGS sequence"/>
</dbReference>
<name>A0A8K0K880_LADFU</name>
<sequence>MLFGTSFVKLIQIRRSAISAKEYTPGKGHLKALQRDKYEELLRPEKEPRLATERDPKTQLEKAKKQVLSHDILSKNKKWDASYSKSKEIDKLISEMIALEDLPFIFVESLGFRRFM</sequence>
<reference evidence="1" key="2">
    <citation type="submission" date="2017-10" db="EMBL/GenBank/DDBJ databases">
        <title>Ladona fulva Genome sequencing and assembly.</title>
        <authorList>
            <person name="Murali S."/>
            <person name="Richards S."/>
            <person name="Bandaranaike D."/>
            <person name="Bellair M."/>
            <person name="Blankenburg K."/>
            <person name="Chao H."/>
            <person name="Dinh H."/>
            <person name="Doddapaneni H."/>
            <person name="Dugan-Rocha S."/>
            <person name="Elkadiri S."/>
            <person name="Gnanaolivu R."/>
            <person name="Hernandez B."/>
            <person name="Skinner E."/>
            <person name="Javaid M."/>
            <person name="Lee S."/>
            <person name="Li M."/>
            <person name="Ming W."/>
            <person name="Munidasa M."/>
            <person name="Muniz J."/>
            <person name="Nguyen L."/>
            <person name="Hughes D."/>
            <person name="Osuji N."/>
            <person name="Pu L.-L."/>
            <person name="Puazo M."/>
            <person name="Qu C."/>
            <person name="Quiroz J."/>
            <person name="Raj R."/>
            <person name="Weissenberger G."/>
            <person name="Xin Y."/>
            <person name="Zou X."/>
            <person name="Han Y."/>
            <person name="Worley K."/>
            <person name="Muzny D."/>
            <person name="Gibbs R."/>
        </authorList>
    </citation>
    <scope>NUCLEOTIDE SEQUENCE</scope>
    <source>
        <strain evidence="1">Sampled in the wild</strain>
    </source>
</reference>
<organism evidence="1 2">
    <name type="scientific">Ladona fulva</name>
    <name type="common">Scarce chaser dragonfly</name>
    <name type="synonym">Libellula fulva</name>
    <dbReference type="NCBI Taxonomy" id="123851"/>
    <lineage>
        <taxon>Eukaryota</taxon>
        <taxon>Metazoa</taxon>
        <taxon>Ecdysozoa</taxon>
        <taxon>Arthropoda</taxon>
        <taxon>Hexapoda</taxon>
        <taxon>Insecta</taxon>
        <taxon>Pterygota</taxon>
        <taxon>Palaeoptera</taxon>
        <taxon>Odonata</taxon>
        <taxon>Epiprocta</taxon>
        <taxon>Anisoptera</taxon>
        <taxon>Libelluloidea</taxon>
        <taxon>Libellulidae</taxon>
        <taxon>Ladona</taxon>
    </lineage>
</organism>
<evidence type="ECO:0000313" key="2">
    <source>
        <dbReference type="Proteomes" id="UP000792457"/>
    </source>
</evidence>
<feature type="non-terminal residue" evidence="1">
    <location>
        <position position="116"/>
    </location>
</feature>
<dbReference type="AlphaFoldDB" id="A0A8K0K880"/>
<dbReference type="EMBL" id="KZ308334">
    <property type="protein sequence ID" value="KAG8227698.1"/>
    <property type="molecule type" value="Genomic_DNA"/>
</dbReference>
<keyword evidence="2" id="KW-1185">Reference proteome</keyword>